<dbReference type="CDD" id="cd05271">
    <property type="entry name" value="NDUFA9_like_SDR_a"/>
    <property type="match status" value="1"/>
</dbReference>
<dbReference type="AlphaFoldDB" id="A0A9P8PQA6"/>
<dbReference type="Gene3D" id="3.40.50.720">
    <property type="entry name" value="NAD(P)-binding Rossmann-like Domain"/>
    <property type="match status" value="1"/>
</dbReference>
<evidence type="ECO:0000313" key="3">
    <source>
        <dbReference type="Proteomes" id="UP000769528"/>
    </source>
</evidence>
<organism evidence="2 3">
    <name type="scientific">Wickerhamomyces mucosus</name>
    <dbReference type="NCBI Taxonomy" id="1378264"/>
    <lineage>
        <taxon>Eukaryota</taxon>
        <taxon>Fungi</taxon>
        <taxon>Dikarya</taxon>
        <taxon>Ascomycota</taxon>
        <taxon>Saccharomycotina</taxon>
        <taxon>Saccharomycetes</taxon>
        <taxon>Phaffomycetales</taxon>
        <taxon>Wickerhamomycetaceae</taxon>
        <taxon>Wickerhamomyces</taxon>
    </lineage>
</organism>
<dbReference type="InterPro" id="IPR051207">
    <property type="entry name" value="ComplexI_NDUFA9_subunit"/>
</dbReference>
<keyword evidence="3" id="KW-1185">Reference proteome</keyword>
<dbReference type="GO" id="GO:0044877">
    <property type="term" value="F:protein-containing complex binding"/>
    <property type="evidence" value="ECO:0007669"/>
    <property type="project" value="TreeGrafter"/>
</dbReference>
<evidence type="ECO:0000259" key="1">
    <source>
        <dbReference type="Pfam" id="PF01370"/>
    </source>
</evidence>
<dbReference type="Proteomes" id="UP000769528">
    <property type="component" value="Unassembled WGS sequence"/>
</dbReference>
<reference evidence="2" key="1">
    <citation type="journal article" date="2021" name="Open Biol.">
        <title>Shared evolutionary footprints suggest mitochondrial oxidative damage underlies multiple complex I losses in fungi.</title>
        <authorList>
            <person name="Schikora-Tamarit M.A."/>
            <person name="Marcet-Houben M."/>
            <person name="Nosek J."/>
            <person name="Gabaldon T."/>
        </authorList>
    </citation>
    <scope>NUCLEOTIDE SEQUENCE</scope>
    <source>
        <strain evidence="2">CBS6341</strain>
    </source>
</reference>
<proteinExistence type="predicted"/>
<dbReference type="GO" id="GO:0005739">
    <property type="term" value="C:mitochondrion"/>
    <property type="evidence" value="ECO:0007669"/>
    <property type="project" value="TreeGrafter"/>
</dbReference>
<sequence>MNRFRLLTPLVLNPNIRFQSTVVLPRDLNILSNGEIKISKGLNGRSSRTGYTATVFGSTSFLGSYVATRLAKNGTITVCPFRDDLKKRFLKVAGDLGVVNFVEFDLRNIESIKESVKYSDIVYNFIGVDYNTKNFSMADVNIEGARRIAQASKDAGVNRFIHISSYNADKDSTSIFYKTKAIGEEVVRDIIPDATIVRPSIAYGYEDQFLNRLAETFRLFTVNNSQEVINPVHVIDLAAALEKIGFDDSTIGQTFELYGPDRLNIKEIRDLIQQVTLKNYKQINVPKDLAIKVSEFLQLFWWRMVNPDQIERQFIDQKISNDVKTFANLGIEPNRLQDLVYRYTAHFRDYTHAQDLPPNVKQSRPGIKLVN</sequence>
<protein>
    <recommendedName>
        <fullName evidence="1">NAD-dependent epimerase/dehydratase domain-containing protein</fullName>
    </recommendedName>
</protein>
<gene>
    <name evidence="2" type="ORF">WICMUC_002589</name>
</gene>
<dbReference type="Pfam" id="PF01370">
    <property type="entry name" value="Epimerase"/>
    <property type="match status" value="1"/>
</dbReference>
<dbReference type="SUPFAM" id="SSF51735">
    <property type="entry name" value="NAD(P)-binding Rossmann-fold domains"/>
    <property type="match status" value="1"/>
</dbReference>
<dbReference type="PANTHER" id="PTHR12126">
    <property type="entry name" value="NADH-UBIQUINONE OXIDOREDUCTASE 39 KDA SUBUNIT-RELATED"/>
    <property type="match status" value="1"/>
</dbReference>
<dbReference type="InterPro" id="IPR001509">
    <property type="entry name" value="Epimerase_deHydtase"/>
</dbReference>
<dbReference type="PANTHER" id="PTHR12126:SF11">
    <property type="entry name" value="NADH DEHYDROGENASE [UBIQUINONE] 1 ALPHA SUBCOMPLEX SUBUNIT 9, MITOCHONDRIAL"/>
    <property type="match status" value="1"/>
</dbReference>
<reference evidence="2" key="2">
    <citation type="submission" date="2021-01" db="EMBL/GenBank/DDBJ databases">
        <authorList>
            <person name="Schikora-Tamarit M.A."/>
        </authorList>
    </citation>
    <scope>NUCLEOTIDE SEQUENCE</scope>
    <source>
        <strain evidence="2">CBS6341</strain>
    </source>
</reference>
<accession>A0A9P8PQA6</accession>
<dbReference type="EMBL" id="JAEUBF010000734">
    <property type="protein sequence ID" value="KAH3675672.1"/>
    <property type="molecule type" value="Genomic_DNA"/>
</dbReference>
<feature type="domain" description="NAD-dependent epimerase/dehydratase" evidence="1">
    <location>
        <begin position="54"/>
        <end position="214"/>
    </location>
</feature>
<name>A0A9P8PQA6_9ASCO</name>
<evidence type="ECO:0000313" key="2">
    <source>
        <dbReference type="EMBL" id="KAH3675672.1"/>
    </source>
</evidence>
<dbReference type="InterPro" id="IPR036291">
    <property type="entry name" value="NAD(P)-bd_dom_sf"/>
</dbReference>
<comment type="caution">
    <text evidence="2">The sequence shown here is derived from an EMBL/GenBank/DDBJ whole genome shotgun (WGS) entry which is preliminary data.</text>
</comment>
<dbReference type="OrthoDB" id="275457at2759"/>